<evidence type="ECO:0000313" key="2">
    <source>
        <dbReference type="EMBL" id="AHF11567.1"/>
    </source>
</evidence>
<feature type="domain" description="Glycosyltransferase 2-like" evidence="1">
    <location>
        <begin position="3"/>
        <end position="128"/>
    </location>
</feature>
<dbReference type="InterPro" id="IPR050834">
    <property type="entry name" value="Glycosyltransf_2"/>
</dbReference>
<gene>
    <name evidence="2" type="ORF">BARVI_00405</name>
</gene>
<dbReference type="InterPro" id="IPR001173">
    <property type="entry name" value="Glyco_trans_2-like"/>
</dbReference>
<dbReference type="RefSeq" id="WP_025277312.1">
    <property type="nucleotide sequence ID" value="NZ_CP007034.1"/>
</dbReference>
<dbReference type="InterPro" id="IPR029044">
    <property type="entry name" value="Nucleotide-diphossugar_trans"/>
</dbReference>
<dbReference type="GeneID" id="90527942"/>
<sequence length="292" mass="33529">MISIVIPLYNKEKQIAYTLQSVLNQTFQDFEVVIVDDGSTDGSVAEVEKFEDQRFRVVHQQNAGVSAARNRGIDEATGELIAFLDADDEWKPEYLATQNHLYQKYPDCRVYACNYEFRDLDGKMMQTIIHKLPFTSEDGILSNYFEVASCSHPPLWTSAVMVKKQAIQAIGGFPVGIRSGEDLLTWARLVVRGQIAYSKRVQAVYRQGYSNPRLPEEQDFVGEQLEKLFRESPSTRGLKDYVAFWYKMRMCRCLAHRMWGKAGKAFIKSLRYNLLQGKIYMSVVKYTLIGLK</sequence>
<dbReference type="Proteomes" id="UP000018901">
    <property type="component" value="Chromosome"/>
</dbReference>
<dbReference type="Gene3D" id="3.90.550.10">
    <property type="entry name" value="Spore Coat Polysaccharide Biosynthesis Protein SpsA, Chain A"/>
    <property type="match status" value="1"/>
</dbReference>
<dbReference type="KEGG" id="bvs:BARVI_00405"/>
<protein>
    <submittedName>
        <fullName evidence="2">Glycosyl transferase</fullName>
    </submittedName>
</protein>
<keyword evidence="3" id="KW-1185">Reference proteome</keyword>
<dbReference type="SUPFAM" id="SSF53448">
    <property type="entry name" value="Nucleotide-diphospho-sugar transferases"/>
    <property type="match status" value="1"/>
</dbReference>
<organism evidence="2 3">
    <name type="scientific">Barnesiella viscericola DSM 18177</name>
    <dbReference type="NCBI Taxonomy" id="880074"/>
    <lineage>
        <taxon>Bacteria</taxon>
        <taxon>Pseudomonadati</taxon>
        <taxon>Bacteroidota</taxon>
        <taxon>Bacteroidia</taxon>
        <taxon>Bacteroidales</taxon>
        <taxon>Barnesiellaceae</taxon>
        <taxon>Barnesiella</taxon>
    </lineage>
</organism>
<evidence type="ECO:0000313" key="3">
    <source>
        <dbReference type="Proteomes" id="UP000018901"/>
    </source>
</evidence>
<accession>W0ELA0</accession>
<keyword evidence="2" id="KW-0808">Transferase</keyword>
<dbReference type="EMBL" id="CP007034">
    <property type="protein sequence ID" value="AHF11567.1"/>
    <property type="molecule type" value="Genomic_DNA"/>
</dbReference>
<dbReference type="CDD" id="cd00761">
    <property type="entry name" value="Glyco_tranf_GTA_type"/>
    <property type="match status" value="1"/>
</dbReference>
<reference evidence="2 3" key="1">
    <citation type="submission" date="2013-12" db="EMBL/GenBank/DDBJ databases">
        <authorList>
            <consortium name="DOE Joint Genome Institute"/>
            <person name="Eisen J."/>
            <person name="Huntemann M."/>
            <person name="Han J."/>
            <person name="Chen A."/>
            <person name="Kyrpides N."/>
            <person name="Mavromatis K."/>
            <person name="Markowitz V."/>
            <person name="Palaniappan K."/>
            <person name="Ivanova N."/>
            <person name="Schaumberg A."/>
            <person name="Pati A."/>
            <person name="Liolios K."/>
            <person name="Nordberg H.P."/>
            <person name="Cantor M.N."/>
            <person name="Hua S.X."/>
            <person name="Woyke T."/>
        </authorList>
    </citation>
    <scope>NUCLEOTIDE SEQUENCE [LARGE SCALE GENOMIC DNA]</scope>
    <source>
        <strain evidence="3">DSM 18177</strain>
    </source>
</reference>
<dbReference type="PANTHER" id="PTHR43685">
    <property type="entry name" value="GLYCOSYLTRANSFERASE"/>
    <property type="match status" value="1"/>
</dbReference>
<dbReference type="PATRIC" id="fig|880074.11.peg.84"/>
<dbReference type="eggNOG" id="COG1215">
    <property type="taxonomic scope" value="Bacteria"/>
</dbReference>
<dbReference type="OrthoDB" id="6307329at2"/>
<dbReference type="GO" id="GO:0016740">
    <property type="term" value="F:transferase activity"/>
    <property type="evidence" value="ECO:0007669"/>
    <property type="project" value="UniProtKB-KW"/>
</dbReference>
<evidence type="ECO:0000259" key="1">
    <source>
        <dbReference type="Pfam" id="PF00535"/>
    </source>
</evidence>
<dbReference type="Pfam" id="PF00535">
    <property type="entry name" value="Glycos_transf_2"/>
    <property type="match status" value="1"/>
</dbReference>
<dbReference type="STRING" id="880074.BARVI_00405"/>
<dbReference type="AlphaFoldDB" id="W0ELA0"/>
<proteinExistence type="predicted"/>
<dbReference type="PANTHER" id="PTHR43685:SF2">
    <property type="entry name" value="GLYCOSYLTRANSFERASE 2-LIKE DOMAIN-CONTAINING PROTEIN"/>
    <property type="match status" value="1"/>
</dbReference>
<name>W0ELA0_9BACT</name>
<dbReference type="HOGENOM" id="CLU_025996_0_0_10"/>